<dbReference type="Proteomes" id="UP001604336">
    <property type="component" value="Unassembled WGS sequence"/>
</dbReference>
<accession>A0ABD1U4C2</accession>
<feature type="region of interest" description="Disordered" evidence="1">
    <location>
        <begin position="70"/>
        <end position="209"/>
    </location>
</feature>
<protein>
    <submittedName>
        <fullName evidence="2">Uncharacterized protein</fullName>
    </submittedName>
</protein>
<evidence type="ECO:0000313" key="3">
    <source>
        <dbReference type="Proteomes" id="UP001604336"/>
    </source>
</evidence>
<organism evidence="2 3">
    <name type="scientific">Abeliophyllum distichum</name>
    <dbReference type="NCBI Taxonomy" id="126358"/>
    <lineage>
        <taxon>Eukaryota</taxon>
        <taxon>Viridiplantae</taxon>
        <taxon>Streptophyta</taxon>
        <taxon>Embryophyta</taxon>
        <taxon>Tracheophyta</taxon>
        <taxon>Spermatophyta</taxon>
        <taxon>Magnoliopsida</taxon>
        <taxon>eudicotyledons</taxon>
        <taxon>Gunneridae</taxon>
        <taxon>Pentapetalae</taxon>
        <taxon>asterids</taxon>
        <taxon>lamiids</taxon>
        <taxon>Lamiales</taxon>
        <taxon>Oleaceae</taxon>
        <taxon>Forsythieae</taxon>
        <taxon>Abeliophyllum</taxon>
    </lineage>
</organism>
<evidence type="ECO:0000313" key="2">
    <source>
        <dbReference type="EMBL" id="KAL2519455.1"/>
    </source>
</evidence>
<feature type="compositionally biased region" description="Low complexity" evidence="1">
    <location>
        <begin position="164"/>
        <end position="184"/>
    </location>
</feature>
<sequence length="209" mass="23353">MAAEMVSSSEMTDGPVLSVINKRFRALRKKQNRILLMEESLAQVSFLLDLHVPVHGSVVELNVPVQVESSAADYPQEEEELSNPHGDEIYGDEDHQESNLQAQTEAAVPDAEFEQKSRDLESKEQQYLPRTSHQSYRGGRGGGDRRGYPNGRGGRGSGRGGYQNGRSQFYDQPSNYYSRNYNYRGRGGRGGNYSYHSSTSYAGHVRAEL</sequence>
<dbReference type="AlphaFoldDB" id="A0ABD1U4C2"/>
<reference evidence="3" key="1">
    <citation type="submission" date="2024-07" db="EMBL/GenBank/DDBJ databases">
        <title>Two chromosome-level genome assemblies of Korean endemic species Abeliophyllum distichum and Forsythia ovata (Oleaceae).</title>
        <authorList>
            <person name="Jang H."/>
        </authorList>
    </citation>
    <scope>NUCLEOTIDE SEQUENCE [LARGE SCALE GENOMIC DNA]</scope>
</reference>
<feature type="compositionally biased region" description="Gly residues" evidence="1">
    <location>
        <begin position="150"/>
        <end position="163"/>
    </location>
</feature>
<gene>
    <name evidence="2" type="ORF">Adt_15702</name>
</gene>
<feature type="compositionally biased region" description="Basic and acidic residues" evidence="1">
    <location>
        <begin position="85"/>
        <end position="97"/>
    </location>
</feature>
<keyword evidence="3" id="KW-1185">Reference proteome</keyword>
<dbReference type="EMBL" id="JBFOLK010000004">
    <property type="protein sequence ID" value="KAL2519455.1"/>
    <property type="molecule type" value="Genomic_DNA"/>
</dbReference>
<dbReference type="PANTHER" id="PTHR37736:SF1">
    <property type="entry name" value="GLYCINE-RICH PROTEIN"/>
    <property type="match status" value="1"/>
</dbReference>
<name>A0ABD1U4C2_9LAMI</name>
<comment type="caution">
    <text evidence="2">The sequence shown here is derived from an EMBL/GenBank/DDBJ whole genome shotgun (WGS) entry which is preliminary data.</text>
</comment>
<dbReference type="PANTHER" id="PTHR37736">
    <property type="entry name" value="GLYCINE-RICH PROTEIN"/>
    <property type="match status" value="1"/>
</dbReference>
<feature type="compositionally biased region" description="Basic and acidic residues" evidence="1">
    <location>
        <begin position="113"/>
        <end position="124"/>
    </location>
</feature>
<proteinExistence type="predicted"/>
<evidence type="ECO:0000256" key="1">
    <source>
        <dbReference type="SAM" id="MobiDB-lite"/>
    </source>
</evidence>